<name>A0ABV1HRL3_9FIRM</name>
<sequence length="156" mass="18065">MMLPCNLGGHAAYQDTFVSDFLTFYPDPFALPKGTWDYIVQFWYLDLSQTDSIMQECYSVFGPEPRLPSCMLRSYLLALKLKVTSITVWCRMLRETPLYATLSGFHFGDTPGIGTFYDFFSRIIERTIRCNFRILKKSLQNTVFSGLLFLLYCATH</sequence>
<comment type="caution">
    <text evidence="1">The sequence shown here is derived from an EMBL/GenBank/DDBJ whole genome shotgun (WGS) entry which is preliminary data.</text>
</comment>
<dbReference type="EMBL" id="JBBMFJ010000035">
    <property type="protein sequence ID" value="MEQ2564223.1"/>
    <property type="molecule type" value="Genomic_DNA"/>
</dbReference>
<dbReference type="Proteomes" id="UP001437460">
    <property type="component" value="Unassembled WGS sequence"/>
</dbReference>
<protein>
    <recommendedName>
        <fullName evidence="3">Transposase</fullName>
    </recommendedName>
</protein>
<gene>
    <name evidence="1" type="ORF">WMO41_13800</name>
</gene>
<keyword evidence="2" id="KW-1185">Reference proteome</keyword>
<evidence type="ECO:0008006" key="3">
    <source>
        <dbReference type="Google" id="ProtNLM"/>
    </source>
</evidence>
<reference evidence="1 2" key="1">
    <citation type="submission" date="2024-03" db="EMBL/GenBank/DDBJ databases">
        <title>Human intestinal bacterial collection.</title>
        <authorList>
            <person name="Pauvert C."/>
            <person name="Hitch T.C.A."/>
            <person name="Clavel T."/>
        </authorList>
    </citation>
    <scope>NUCLEOTIDE SEQUENCE [LARGE SCALE GENOMIC DNA]</scope>
    <source>
        <strain evidence="1 2">CLA-AP-H27</strain>
    </source>
</reference>
<organism evidence="1 2">
    <name type="scientific">Ventrimonas faecis</name>
    <dbReference type="NCBI Taxonomy" id="3133170"/>
    <lineage>
        <taxon>Bacteria</taxon>
        <taxon>Bacillati</taxon>
        <taxon>Bacillota</taxon>
        <taxon>Clostridia</taxon>
        <taxon>Lachnospirales</taxon>
        <taxon>Lachnospiraceae</taxon>
        <taxon>Ventrimonas</taxon>
    </lineage>
</organism>
<proteinExistence type="predicted"/>
<accession>A0ABV1HRL3</accession>
<evidence type="ECO:0000313" key="1">
    <source>
        <dbReference type="EMBL" id="MEQ2564223.1"/>
    </source>
</evidence>
<evidence type="ECO:0000313" key="2">
    <source>
        <dbReference type="Proteomes" id="UP001437460"/>
    </source>
</evidence>